<reference evidence="2 3" key="1">
    <citation type="submission" date="2017-06" db="EMBL/GenBank/DDBJ databases">
        <title>Cmopartive genomic analysis of Ambrosia Fusariam Clade fungi.</title>
        <authorList>
            <person name="Stajich J.E."/>
            <person name="Carrillo J."/>
            <person name="Kijimoto T."/>
            <person name="Eskalen A."/>
            <person name="O'Donnell K."/>
            <person name="Kasson M."/>
        </authorList>
    </citation>
    <scope>NUCLEOTIDE SEQUENCE [LARGE SCALE GENOMIC DNA]</scope>
    <source>
        <strain evidence="2 3">NRRL 20438</strain>
    </source>
</reference>
<dbReference type="EMBL" id="NIZV01001106">
    <property type="protein sequence ID" value="RSL77426.1"/>
    <property type="molecule type" value="Genomic_DNA"/>
</dbReference>
<protein>
    <submittedName>
        <fullName evidence="2">Uncharacterized protein</fullName>
    </submittedName>
</protein>
<feature type="non-terminal residue" evidence="2">
    <location>
        <position position="329"/>
    </location>
</feature>
<feature type="compositionally biased region" description="Basic and acidic residues" evidence="1">
    <location>
        <begin position="73"/>
        <end position="82"/>
    </location>
</feature>
<evidence type="ECO:0000313" key="2">
    <source>
        <dbReference type="EMBL" id="RSL77426.1"/>
    </source>
</evidence>
<name>A0A428RIU5_9HYPO</name>
<feature type="compositionally biased region" description="Low complexity" evidence="1">
    <location>
        <begin position="216"/>
        <end position="228"/>
    </location>
</feature>
<feature type="non-terminal residue" evidence="2">
    <location>
        <position position="1"/>
    </location>
</feature>
<keyword evidence="3" id="KW-1185">Reference proteome</keyword>
<sequence>ELNLRRDMRNRENVALAGLGIRTSADIFEAAERQLEEARSWKAPPRAGPADTSALASLGIRTSADIWEATQKQQEEAREKKSSRQQRGRKSRESSSVERQPRSLEGRPGNNQPAGPGALFRPVQIDGGSRVPLAPRPSVGSLAGPASEEEAHTQPNTATFAGPDFRPSAEVLEAGRRSLVAALGLRTVADISEESRNENFGQRRRTRTVESFSQVAGGAEDAAEDGAPPAGPSRQPGKKRASSSRTNQPAPKRKRATAHRERDEEEQARDLASVLGALDEEFAEKERLSYGQEWCAPVPHERKVKTAQDFYKAFHETRTLPILTCMFCY</sequence>
<feature type="region of interest" description="Disordered" evidence="1">
    <location>
        <begin position="35"/>
        <end position="164"/>
    </location>
</feature>
<dbReference type="Proteomes" id="UP000288429">
    <property type="component" value="Unassembled WGS sequence"/>
</dbReference>
<comment type="caution">
    <text evidence="2">The sequence shown here is derived from an EMBL/GenBank/DDBJ whole genome shotgun (WGS) entry which is preliminary data.</text>
</comment>
<evidence type="ECO:0000313" key="3">
    <source>
        <dbReference type="Proteomes" id="UP000288429"/>
    </source>
</evidence>
<organism evidence="2 3">
    <name type="scientific">Fusarium ambrosium</name>
    <dbReference type="NCBI Taxonomy" id="131363"/>
    <lineage>
        <taxon>Eukaryota</taxon>
        <taxon>Fungi</taxon>
        <taxon>Dikarya</taxon>
        <taxon>Ascomycota</taxon>
        <taxon>Pezizomycotina</taxon>
        <taxon>Sordariomycetes</taxon>
        <taxon>Hypocreomycetidae</taxon>
        <taxon>Hypocreales</taxon>
        <taxon>Nectriaceae</taxon>
        <taxon>Fusarium</taxon>
        <taxon>Fusarium solani species complex</taxon>
    </lineage>
</organism>
<gene>
    <name evidence="2" type="ORF">CDV31_017327</name>
</gene>
<evidence type="ECO:0000256" key="1">
    <source>
        <dbReference type="SAM" id="MobiDB-lite"/>
    </source>
</evidence>
<accession>A0A428RIU5</accession>
<dbReference type="AlphaFoldDB" id="A0A428RIU5"/>
<feature type="region of interest" description="Disordered" evidence="1">
    <location>
        <begin position="194"/>
        <end position="269"/>
    </location>
</feature>
<proteinExistence type="predicted"/>
<feature type="compositionally biased region" description="Basic and acidic residues" evidence="1">
    <location>
        <begin position="91"/>
        <end position="105"/>
    </location>
</feature>